<evidence type="ECO:0000313" key="3">
    <source>
        <dbReference type="EMBL" id="KAK1770821.1"/>
    </source>
</evidence>
<feature type="compositionally biased region" description="Polar residues" evidence="2">
    <location>
        <begin position="700"/>
        <end position="714"/>
    </location>
</feature>
<feature type="region of interest" description="Disordered" evidence="2">
    <location>
        <begin position="967"/>
        <end position="1030"/>
    </location>
</feature>
<feature type="compositionally biased region" description="Basic and acidic residues" evidence="2">
    <location>
        <begin position="996"/>
        <end position="1017"/>
    </location>
</feature>
<protein>
    <submittedName>
        <fullName evidence="3">Uncharacterized protein</fullName>
    </submittedName>
</protein>
<feature type="compositionally biased region" description="Polar residues" evidence="2">
    <location>
        <begin position="449"/>
        <end position="462"/>
    </location>
</feature>
<dbReference type="GeneID" id="85307479"/>
<keyword evidence="4" id="KW-1185">Reference proteome</keyword>
<feature type="region of interest" description="Disordered" evidence="2">
    <location>
        <begin position="97"/>
        <end position="125"/>
    </location>
</feature>
<evidence type="ECO:0000256" key="1">
    <source>
        <dbReference type="SAM" id="Coils"/>
    </source>
</evidence>
<comment type="caution">
    <text evidence="3">The sequence shown here is derived from an EMBL/GenBank/DDBJ whole genome shotgun (WGS) entry which is preliminary data.</text>
</comment>
<feature type="coiled-coil region" evidence="1">
    <location>
        <begin position="290"/>
        <end position="344"/>
    </location>
</feature>
<reference evidence="3" key="1">
    <citation type="submission" date="2023-06" db="EMBL/GenBank/DDBJ databases">
        <title>Genome-scale phylogeny and comparative genomics of the fungal order Sordariales.</title>
        <authorList>
            <consortium name="Lawrence Berkeley National Laboratory"/>
            <person name="Hensen N."/>
            <person name="Bonometti L."/>
            <person name="Westerberg I."/>
            <person name="Brannstrom I.O."/>
            <person name="Guillou S."/>
            <person name="Cros-Aarteil S."/>
            <person name="Calhoun S."/>
            <person name="Haridas S."/>
            <person name="Kuo A."/>
            <person name="Mondo S."/>
            <person name="Pangilinan J."/>
            <person name="Riley R."/>
            <person name="Labutti K."/>
            <person name="Andreopoulos B."/>
            <person name="Lipzen A."/>
            <person name="Chen C."/>
            <person name="Yanf M."/>
            <person name="Daum C."/>
            <person name="Ng V."/>
            <person name="Clum A."/>
            <person name="Steindorff A."/>
            <person name="Ohm R."/>
            <person name="Martin F."/>
            <person name="Silar P."/>
            <person name="Natvig D."/>
            <person name="Lalanne C."/>
            <person name="Gautier V."/>
            <person name="Ament-Velasquez S.L."/>
            <person name="Kruys A."/>
            <person name="Hutchinson M.I."/>
            <person name="Powell A.J."/>
            <person name="Barry K."/>
            <person name="Miller A.N."/>
            <person name="Grigoriev I.V."/>
            <person name="Debuchy R."/>
            <person name="Gladieux P."/>
            <person name="Thoren M.H."/>
            <person name="Johannesson H."/>
        </authorList>
    </citation>
    <scope>NUCLEOTIDE SEQUENCE</scope>
    <source>
        <strain evidence="3">8032-3</strain>
    </source>
</reference>
<dbReference type="RefSeq" id="XP_060287034.1">
    <property type="nucleotide sequence ID" value="XM_060424292.1"/>
</dbReference>
<dbReference type="Proteomes" id="UP001244011">
    <property type="component" value="Unassembled WGS sequence"/>
</dbReference>
<feature type="compositionally biased region" description="Polar residues" evidence="2">
    <location>
        <begin position="739"/>
        <end position="755"/>
    </location>
</feature>
<feature type="region of interest" description="Disordered" evidence="2">
    <location>
        <begin position="675"/>
        <end position="841"/>
    </location>
</feature>
<evidence type="ECO:0000313" key="4">
    <source>
        <dbReference type="Proteomes" id="UP001244011"/>
    </source>
</evidence>
<organism evidence="3 4">
    <name type="scientific">Phialemonium atrogriseum</name>
    <dbReference type="NCBI Taxonomy" id="1093897"/>
    <lineage>
        <taxon>Eukaryota</taxon>
        <taxon>Fungi</taxon>
        <taxon>Dikarya</taxon>
        <taxon>Ascomycota</taxon>
        <taxon>Pezizomycotina</taxon>
        <taxon>Sordariomycetes</taxon>
        <taxon>Sordariomycetidae</taxon>
        <taxon>Cephalothecales</taxon>
        <taxon>Cephalothecaceae</taxon>
        <taxon>Phialemonium</taxon>
    </lineage>
</organism>
<evidence type="ECO:0000256" key="2">
    <source>
        <dbReference type="SAM" id="MobiDB-lite"/>
    </source>
</evidence>
<gene>
    <name evidence="3" type="ORF">QBC33DRAFT_444914</name>
</gene>
<proteinExistence type="predicted"/>
<feature type="compositionally biased region" description="Polar residues" evidence="2">
    <location>
        <begin position="158"/>
        <end position="185"/>
    </location>
</feature>
<dbReference type="AlphaFoldDB" id="A0AAJ0C6E8"/>
<feature type="compositionally biased region" description="Low complexity" evidence="2">
    <location>
        <begin position="675"/>
        <end position="699"/>
    </location>
</feature>
<accession>A0AAJ0C6E8</accession>
<feature type="compositionally biased region" description="Acidic residues" evidence="2">
    <location>
        <begin position="967"/>
        <end position="979"/>
    </location>
</feature>
<keyword evidence="1" id="KW-0175">Coiled coil</keyword>
<sequence>METTSFEPSLPNNSFLFDIYNDGQPARTTPSLPGGPCHFADTTPGANGPRCGCRRFWSRHPAMRGSFPENFNLDQAGWCMCSHHACYHDEFQPGQVPSGAGEAVAGQENERPKLNREPLSPVQDMGSFRMPSNLDASLDLNFLEFPAAFSCSRPDAANPQQQAVNASPGQDNSMPDTMSWGSFLQPQGGDADALPPIPPQCLMASQPPSTASSSQTRYLRPFAGKGLETLSGVSATRPLESLLEQRTGSLVANDILRGIAGSARPAAQLTQEVEDGLSPSTVKGINPEDFQHLSSTVQSHEQRLDRLENVSFSVAGHEECQEKHDHADLRVTELESRVEEVEKLLSNDTSSLGSTRRVTQRDVADDATASVVSVSSSITNTPTRRSEMFSQLQALQARVNQLQASASPSYNNPWELEVVFLPFPLKGIWMEAHDFPSQTQPGAPGSNADEWTQLPNTASRPSPDSPIPYARATVSQSPGSDWLLPRACAPGRMIDRRLRSRGLIKTVYVKGPDARSVQLAINTAFSDVLRIIPTSKSSRALIHRSANDEDPRLSSALGLQQAWVPLRKIHKDSRLRFLTPAEMVTPTLWDVAFLVSSIVMKASGVQRLYVTQREAYLQDHPLGFEAFESGWTWRKLRELTRVYPDSQSSSNGEIPEADALEECWTWNDRLDDEPLSQPSSLSLRQAQTRRSLGRSSTSSPQQFFTGVQSPSLSASPVALRAHSPLVLKERKGSRPPHVRTNSIPPTAPILQSPSQPKRRVSSYGNVSNQLYERRSSPFFRRSSPRLPMTTPANSSSVMKRRQSTRSPSLIPRNTPRWSRSSMSRSPSLAPFGPGFGDDRGDRRTTPFCYATPYSNAPPEPYPGHRAGSLPLRLPWRDVDPDIDVYEDEPDELDHVDTDGEDEEKGEPVWRDERLQAMHLAEQGHGHGQAQALATTLPEDEPWPGIEDKMSDGENVDPLSVETNEVDVEIDDAAGIDDGSDVSSQPSEYPSTQRAWHVTDDAPDNRGDSRIGFKIHEDGDADIAGMGTQWD</sequence>
<name>A0AAJ0C6E8_9PEZI</name>
<feature type="compositionally biased region" description="Low complexity" evidence="2">
    <location>
        <begin position="815"/>
        <end position="832"/>
    </location>
</feature>
<feature type="region of interest" description="Disordered" evidence="2">
    <location>
        <begin position="153"/>
        <end position="199"/>
    </location>
</feature>
<feature type="compositionally biased region" description="Low complexity" evidence="2">
    <location>
        <begin position="776"/>
        <end position="785"/>
    </location>
</feature>
<feature type="compositionally biased region" description="Polar residues" evidence="2">
    <location>
        <begin position="984"/>
        <end position="993"/>
    </location>
</feature>
<feature type="region of interest" description="Disordered" evidence="2">
    <location>
        <begin position="434"/>
        <end position="474"/>
    </location>
</feature>
<dbReference type="EMBL" id="MU838999">
    <property type="protein sequence ID" value="KAK1770821.1"/>
    <property type="molecule type" value="Genomic_DNA"/>
</dbReference>